<gene>
    <name evidence="1" type="ORF">FPZ52_03465</name>
</gene>
<dbReference type="InterPro" id="IPR009702">
    <property type="entry name" value="DUF1284"/>
</dbReference>
<dbReference type="AlphaFoldDB" id="A0A5B8IWY8"/>
<evidence type="ECO:0000313" key="1">
    <source>
        <dbReference type="EMBL" id="QDY70224.1"/>
    </source>
</evidence>
<dbReference type="Pfam" id="PF06935">
    <property type="entry name" value="DUF1284"/>
    <property type="match status" value="1"/>
</dbReference>
<organism evidence="1 2">
    <name type="scientific">Qingshengfaniella alkalisoli</name>
    <dbReference type="NCBI Taxonomy" id="2599296"/>
    <lineage>
        <taxon>Bacteria</taxon>
        <taxon>Pseudomonadati</taxon>
        <taxon>Pseudomonadota</taxon>
        <taxon>Alphaproteobacteria</taxon>
        <taxon>Rhodobacterales</taxon>
        <taxon>Paracoccaceae</taxon>
        <taxon>Qingshengfaniella</taxon>
    </lineage>
</organism>
<evidence type="ECO:0000313" key="2">
    <source>
        <dbReference type="Proteomes" id="UP000318483"/>
    </source>
</evidence>
<proteinExistence type="predicted"/>
<dbReference type="KEGG" id="lit:FPZ52_03465"/>
<dbReference type="Proteomes" id="UP000318483">
    <property type="component" value="Chromosome"/>
</dbReference>
<keyword evidence="2" id="KW-1185">Reference proteome</keyword>
<dbReference type="OrthoDB" id="6195504at2"/>
<dbReference type="EMBL" id="CP042261">
    <property type="protein sequence ID" value="QDY70224.1"/>
    <property type="molecule type" value="Genomic_DNA"/>
</dbReference>
<protein>
    <submittedName>
        <fullName evidence="1">DUF1284 domain-containing protein</fullName>
    </submittedName>
</protein>
<sequence>MTAIVTDGLKSDGDETVIEVAPAADDICGPCPKRRGMLCTKQTKIEGLDRAHLDALGLKIGDRLTWAQAKSRIRERVLPGDLSGLCNGCEWLKLGLCEAALEELHATP</sequence>
<reference evidence="1 2" key="1">
    <citation type="submission" date="2019-07" db="EMBL/GenBank/DDBJ databases">
        <title>Litoreibacter alkalisoli sp. nov., isolated from saline-alkaline soil.</title>
        <authorList>
            <person name="Wang S."/>
            <person name="Xu L."/>
            <person name="Xing Y.-T."/>
            <person name="Sun J.-Q."/>
        </authorList>
    </citation>
    <scope>NUCLEOTIDE SEQUENCE [LARGE SCALE GENOMIC DNA]</scope>
    <source>
        <strain evidence="1 2">LN3S51</strain>
    </source>
</reference>
<name>A0A5B8IWY8_9RHOB</name>
<accession>A0A5B8IWY8</accession>